<evidence type="ECO:0000313" key="1">
    <source>
        <dbReference type="EMBL" id="GFN85232.1"/>
    </source>
</evidence>
<proteinExistence type="predicted"/>
<organism evidence="1 2">
    <name type="scientific">Plakobranchus ocellatus</name>
    <dbReference type="NCBI Taxonomy" id="259542"/>
    <lineage>
        <taxon>Eukaryota</taxon>
        <taxon>Metazoa</taxon>
        <taxon>Spiralia</taxon>
        <taxon>Lophotrochozoa</taxon>
        <taxon>Mollusca</taxon>
        <taxon>Gastropoda</taxon>
        <taxon>Heterobranchia</taxon>
        <taxon>Euthyneura</taxon>
        <taxon>Panpulmonata</taxon>
        <taxon>Sacoglossa</taxon>
        <taxon>Placobranchoidea</taxon>
        <taxon>Plakobranchidae</taxon>
        <taxon>Plakobranchus</taxon>
    </lineage>
</organism>
<evidence type="ECO:0000313" key="2">
    <source>
        <dbReference type="Proteomes" id="UP000735302"/>
    </source>
</evidence>
<gene>
    <name evidence="1" type="ORF">PoB_001173800</name>
</gene>
<keyword evidence="2" id="KW-1185">Reference proteome</keyword>
<dbReference type="EMBL" id="BLXT01001388">
    <property type="protein sequence ID" value="GFN85232.1"/>
    <property type="molecule type" value="Genomic_DNA"/>
</dbReference>
<protein>
    <submittedName>
        <fullName evidence="1">Uncharacterized protein</fullName>
    </submittedName>
</protein>
<reference evidence="1 2" key="1">
    <citation type="journal article" date="2021" name="Elife">
        <title>Chloroplast acquisition without the gene transfer in kleptoplastic sea slugs, Plakobranchus ocellatus.</title>
        <authorList>
            <person name="Maeda T."/>
            <person name="Takahashi S."/>
            <person name="Yoshida T."/>
            <person name="Shimamura S."/>
            <person name="Takaki Y."/>
            <person name="Nagai Y."/>
            <person name="Toyoda A."/>
            <person name="Suzuki Y."/>
            <person name="Arimoto A."/>
            <person name="Ishii H."/>
            <person name="Satoh N."/>
            <person name="Nishiyama T."/>
            <person name="Hasebe M."/>
            <person name="Maruyama T."/>
            <person name="Minagawa J."/>
            <person name="Obokata J."/>
            <person name="Shigenobu S."/>
        </authorList>
    </citation>
    <scope>NUCLEOTIDE SEQUENCE [LARGE SCALE GENOMIC DNA]</scope>
</reference>
<dbReference type="Proteomes" id="UP000735302">
    <property type="component" value="Unassembled WGS sequence"/>
</dbReference>
<sequence>MIVFYQRRLVQVIVTRGMAPLCVNSRIMWPITSPRLGKLFYLGLTLMFKKLEITPYLTENWFLTPADLVGSMELRHLRSELERRGQADGLRFMDENLSQPMSLLKLSFVAVSAQLGGEAGRER</sequence>
<dbReference type="AlphaFoldDB" id="A0AAV3YRP2"/>
<comment type="caution">
    <text evidence="1">The sequence shown here is derived from an EMBL/GenBank/DDBJ whole genome shotgun (WGS) entry which is preliminary data.</text>
</comment>
<name>A0AAV3YRP2_9GAST</name>
<accession>A0AAV3YRP2</accession>